<accession>A0A2R6XWP6</accession>
<gene>
    <name evidence="2" type="ORF">MARPO_0001s0470</name>
</gene>
<dbReference type="EMBL" id="KZ772673">
    <property type="protein sequence ID" value="PTQ50525.1"/>
    <property type="molecule type" value="Genomic_DNA"/>
</dbReference>
<feature type="compositionally biased region" description="Low complexity" evidence="1">
    <location>
        <begin position="10"/>
        <end position="23"/>
    </location>
</feature>
<protein>
    <submittedName>
        <fullName evidence="2">Uncharacterized protein</fullName>
    </submittedName>
</protein>
<sequence>MLPQLRDPRSASSSAYEASVAGSTLPPWQRILEEQPRANGAHLPAAGREDKAADHRMPLGSRTCRAAPHDGTAGQPVLPACLRGPAAPALTRSASQSWRRHVMMWSPSGRMTEQSQLGTVFVPKLGEDGLVSSVTSSADFAAAAAVESRRPEGQGDGKVTFCFVSRAFGPGDSAMDLDGEVRL</sequence>
<evidence type="ECO:0000313" key="3">
    <source>
        <dbReference type="Proteomes" id="UP000244005"/>
    </source>
</evidence>
<dbReference type="Gramene" id="Mp1g21350.1">
    <property type="protein sequence ID" value="Mp1g21350.1.cds1"/>
    <property type="gene ID" value="Mp1g21350"/>
</dbReference>
<evidence type="ECO:0000256" key="1">
    <source>
        <dbReference type="SAM" id="MobiDB-lite"/>
    </source>
</evidence>
<dbReference type="Proteomes" id="UP000244005">
    <property type="component" value="Unassembled WGS sequence"/>
</dbReference>
<proteinExistence type="predicted"/>
<feature type="region of interest" description="Disordered" evidence="1">
    <location>
        <begin position="1"/>
        <end position="54"/>
    </location>
</feature>
<keyword evidence="3" id="KW-1185">Reference proteome</keyword>
<reference evidence="3" key="1">
    <citation type="journal article" date="2017" name="Cell">
        <title>Insights into land plant evolution garnered from the Marchantia polymorpha genome.</title>
        <authorList>
            <person name="Bowman J.L."/>
            <person name="Kohchi T."/>
            <person name="Yamato K.T."/>
            <person name="Jenkins J."/>
            <person name="Shu S."/>
            <person name="Ishizaki K."/>
            <person name="Yamaoka S."/>
            <person name="Nishihama R."/>
            <person name="Nakamura Y."/>
            <person name="Berger F."/>
            <person name="Adam C."/>
            <person name="Aki S.S."/>
            <person name="Althoff F."/>
            <person name="Araki T."/>
            <person name="Arteaga-Vazquez M.A."/>
            <person name="Balasubrmanian S."/>
            <person name="Barry K."/>
            <person name="Bauer D."/>
            <person name="Boehm C.R."/>
            <person name="Briginshaw L."/>
            <person name="Caballero-Perez J."/>
            <person name="Catarino B."/>
            <person name="Chen F."/>
            <person name="Chiyoda S."/>
            <person name="Chovatia M."/>
            <person name="Davies K.M."/>
            <person name="Delmans M."/>
            <person name="Demura T."/>
            <person name="Dierschke T."/>
            <person name="Dolan L."/>
            <person name="Dorantes-Acosta A.E."/>
            <person name="Eklund D.M."/>
            <person name="Florent S.N."/>
            <person name="Flores-Sandoval E."/>
            <person name="Fujiyama A."/>
            <person name="Fukuzawa H."/>
            <person name="Galik B."/>
            <person name="Grimanelli D."/>
            <person name="Grimwood J."/>
            <person name="Grossniklaus U."/>
            <person name="Hamada T."/>
            <person name="Haseloff J."/>
            <person name="Hetherington A.J."/>
            <person name="Higo A."/>
            <person name="Hirakawa Y."/>
            <person name="Hundley H.N."/>
            <person name="Ikeda Y."/>
            <person name="Inoue K."/>
            <person name="Inoue S.I."/>
            <person name="Ishida S."/>
            <person name="Jia Q."/>
            <person name="Kakita M."/>
            <person name="Kanazawa T."/>
            <person name="Kawai Y."/>
            <person name="Kawashima T."/>
            <person name="Kennedy M."/>
            <person name="Kinose K."/>
            <person name="Kinoshita T."/>
            <person name="Kohara Y."/>
            <person name="Koide E."/>
            <person name="Komatsu K."/>
            <person name="Kopischke S."/>
            <person name="Kubo M."/>
            <person name="Kyozuka J."/>
            <person name="Lagercrantz U."/>
            <person name="Lin S.S."/>
            <person name="Lindquist E."/>
            <person name="Lipzen A.M."/>
            <person name="Lu C.W."/>
            <person name="De Luna E."/>
            <person name="Martienssen R.A."/>
            <person name="Minamino N."/>
            <person name="Mizutani M."/>
            <person name="Mizutani M."/>
            <person name="Mochizuki N."/>
            <person name="Monte I."/>
            <person name="Mosher R."/>
            <person name="Nagasaki H."/>
            <person name="Nakagami H."/>
            <person name="Naramoto S."/>
            <person name="Nishitani K."/>
            <person name="Ohtani M."/>
            <person name="Okamoto T."/>
            <person name="Okumura M."/>
            <person name="Phillips J."/>
            <person name="Pollak B."/>
            <person name="Reinders A."/>
            <person name="Rovekamp M."/>
            <person name="Sano R."/>
            <person name="Sawa S."/>
            <person name="Schmid M.W."/>
            <person name="Shirakawa M."/>
            <person name="Solano R."/>
            <person name="Spunde A."/>
            <person name="Suetsugu N."/>
            <person name="Sugano S."/>
            <person name="Sugiyama A."/>
            <person name="Sun R."/>
            <person name="Suzuki Y."/>
            <person name="Takenaka M."/>
            <person name="Takezawa D."/>
            <person name="Tomogane H."/>
            <person name="Tsuzuki M."/>
            <person name="Ueda T."/>
            <person name="Umeda M."/>
            <person name="Ward J.M."/>
            <person name="Watanabe Y."/>
            <person name="Yazaki K."/>
            <person name="Yokoyama R."/>
            <person name="Yoshitake Y."/>
            <person name="Yotsui I."/>
            <person name="Zachgo S."/>
            <person name="Schmutz J."/>
        </authorList>
    </citation>
    <scope>NUCLEOTIDE SEQUENCE [LARGE SCALE GENOMIC DNA]</scope>
    <source>
        <strain evidence="3">Tak-1</strain>
    </source>
</reference>
<name>A0A2R6XWP6_MARPO</name>
<organism evidence="2 3">
    <name type="scientific">Marchantia polymorpha</name>
    <name type="common">Common liverwort</name>
    <name type="synonym">Marchantia aquatica</name>
    <dbReference type="NCBI Taxonomy" id="3197"/>
    <lineage>
        <taxon>Eukaryota</taxon>
        <taxon>Viridiplantae</taxon>
        <taxon>Streptophyta</taxon>
        <taxon>Embryophyta</taxon>
        <taxon>Marchantiophyta</taxon>
        <taxon>Marchantiopsida</taxon>
        <taxon>Marchantiidae</taxon>
        <taxon>Marchantiales</taxon>
        <taxon>Marchantiaceae</taxon>
        <taxon>Marchantia</taxon>
    </lineage>
</organism>
<evidence type="ECO:0000313" key="2">
    <source>
        <dbReference type="EMBL" id="PTQ50525.1"/>
    </source>
</evidence>
<dbReference type="AlphaFoldDB" id="A0A2R6XWP6"/>